<keyword evidence="3 6" id="KW-0812">Transmembrane</keyword>
<feature type="transmembrane region" description="Helical" evidence="6">
    <location>
        <begin position="75"/>
        <end position="96"/>
    </location>
</feature>
<keyword evidence="5 6" id="KW-0472">Membrane</keyword>
<dbReference type="Gene3D" id="3.30.70.120">
    <property type="match status" value="1"/>
</dbReference>
<evidence type="ECO:0000256" key="5">
    <source>
        <dbReference type="ARBA" id="ARBA00023136"/>
    </source>
</evidence>
<dbReference type="InterPro" id="IPR019264">
    <property type="entry name" value="DUF2179"/>
</dbReference>
<dbReference type="Pfam" id="PF02588">
    <property type="entry name" value="YitT_membrane"/>
    <property type="match status" value="1"/>
</dbReference>
<dbReference type="AlphaFoldDB" id="A0A9D2G2C8"/>
<dbReference type="Pfam" id="PF10035">
    <property type="entry name" value="DUF2179"/>
    <property type="match status" value="1"/>
</dbReference>
<dbReference type="GO" id="GO:0005886">
    <property type="term" value="C:plasma membrane"/>
    <property type="evidence" value="ECO:0007669"/>
    <property type="project" value="UniProtKB-SubCell"/>
</dbReference>
<reference evidence="8" key="1">
    <citation type="journal article" date="2021" name="PeerJ">
        <title>Extensive microbial diversity within the chicken gut microbiome revealed by metagenomics and culture.</title>
        <authorList>
            <person name="Gilroy R."/>
            <person name="Ravi A."/>
            <person name="Getino M."/>
            <person name="Pursley I."/>
            <person name="Horton D.L."/>
            <person name="Alikhan N.F."/>
            <person name="Baker D."/>
            <person name="Gharbi K."/>
            <person name="Hall N."/>
            <person name="Watson M."/>
            <person name="Adriaenssens E.M."/>
            <person name="Foster-Nyarko E."/>
            <person name="Jarju S."/>
            <person name="Secka A."/>
            <person name="Antonio M."/>
            <person name="Oren A."/>
            <person name="Chaudhuri R.R."/>
            <person name="La Ragione R."/>
            <person name="Hildebrand F."/>
            <person name="Pallen M.J."/>
        </authorList>
    </citation>
    <scope>NUCLEOTIDE SEQUENCE</scope>
    <source>
        <strain evidence="8">CHK169-4300</strain>
    </source>
</reference>
<dbReference type="EMBL" id="DXAZ01000156">
    <property type="protein sequence ID" value="HIZ71893.1"/>
    <property type="molecule type" value="Genomic_DNA"/>
</dbReference>
<evidence type="ECO:0000256" key="6">
    <source>
        <dbReference type="SAM" id="Phobius"/>
    </source>
</evidence>
<reference evidence="8" key="2">
    <citation type="submission" date="2021-04" db="EMBL/GenBank/DDBJ databases">
        <authorList>
            <person name="Gilroy R."/>
        </authorList>
    </citation>
    <scope>NUCLEOTIDE SEQUENCE</scope>
    <source>
        <strain evidence="8">CHK169-4300</strain>
    </source>
</reference>
<keyword evidence="4 6" id="KW-1133">Transmembrane helix</keyword>
<dbReference type="InterPro" id="IPR051461">
    <property type="entry name" value="UPF0750_membrane"/>
</dbReference>
<feature type="transmembrane region" description="Helical" evidence="6">
    <location>
        <begin position="7"/>
        <end position="26"/>
    </location>
</feature>
<dbReference type="InterPro" id="IPR015867">
    <property type="entry name" value="N-reg_PII/ATP_PRibTrfase_C"/>
</dbReference>
<feature type="transmembrane region" description="Helical" evidence="6">
    <location>
        <begin position="140"/>
        <end position="161"/>
    </location>
</feature>
<name>A0A9D2G2C8_9LACT</name>
<dbReference type="PANTHER" id="PTHR33545:SF9">
    <property type="entry name" value="UPF0750 MEMBRANE PROTEIN YITE"/>
    <property type="match status" value="1"/>
</dbReference>
<evidence type="ECO:0000256" key="3">
    <source>
        <dbReference type="ARBA" id="ARBA00022692"/>
    </source>
</evidence>
<comment type="caution">
    <text evidence="8">The sequence shown here is derived from an EMBL/GenBank/DDBJ whole genome shotgun (WGS) entry which is preliminary data.</text>
</comment>
<feature type="transmembrane region" description="Helical" evidence="6">
    <location>
        <begin position="167"/>
        <end position="185"/>
    </location>
</feature>
<feature type="domain" description="DUF2179" evidence="7">
    <location>
        <begin position="218"/>
        <end position="270"/>
    </location>
</feature>
<dbReference type="PIRSF" id="PIRSF006483">
    <property type="entry name" value="Membrane_protein_YitT"/>
    <property type="match status" value="1"/>
</dbReference>
<feature type="transmembrane region" description="Helical" evidence="6">
    <location>
        <begin position="102"/>
        <end position="120"/>
    </location>
</feature>
<dbReference type="CDD" id="cd16380">
    <property type="entry name" value="YitT_C"/>
    <property type="match status" value="1"/>
</dbReference>
<dbReference type="Proteomes" id="UP000824106">
    <property type="component" value="Unassembled WGS sequence"/>
</dbReference>
<evidence type="ECO:0000256" key="2">
    <source>
        <dbReference type="ARBA" id="ARBA00022475"/>
    </source>
</evidence>
<accession>A0A9D2G2C8</accession>
<evidence type="ECO:0000313" key="9">
    <source>
        <dbReference type="Proteomes" id="UP000824106"/>
    </source>
</evidence>
<feature type="transmembrane region" description="Helical" evidence="6">
    <location>
        <begin position="46"/>
        <end position="68"/>
    </location>
</feature>
<evidence type="ECO:0000313" key="8">
    <source>
        <dbReference type="EMBL" id="HIZ71893.1"/>
    </source>
</evidence>
<evidence type="ECO:0000256" key="1">
    <source>
        <dbReference type="ARBA" id="ARBA00004651"/>
    </source>
</evidence>
<sequence>MKFSVKQIILITIGIFFIGVSINMFLGPHYVAAGGASGIGILVESAFYIDRALVVLILNVLLLVLAFFFLGKEVFYRSVIGSLMLPLALAITPEVMIIDDRLLSVIFGSAFFGAGVAILYKIEASSGGTTIPPLIFKKYFGLSPSIGLLCTDAVIVLFNIFVFGIEAFFLAILSIVITSIIMNYIETGLKKKKAVMVMSQNHIEEIKAALLEENHSSLTVFTVTGAHEENQKKMLMVILENREYPTAINKIDEIDEDCFVITYTISDVHGLGLSYQPIS</sequence>
<dbReference type="InterPro" id="IPR003740">
    <property type="entry name" value="YitT"/>
</dbReference>
<proteinExistence type="predicted"/>
<dbReference type="PANTHER" id="PTHR33545">
    <property type="entry name" value="UPF0750 MEMBRANE PROTEIN YITT-RELATED"/>
    <property type="match status" value="1"/>
</dbReference>
<comment type="subcellular location">
    <subcellularLocation>
        <location evidence="1">Cell membrane</location>
        <topology evidence="1">Multi-pass membrane protein</topology>
    </subcellularLocation>
</comment>
<protein>
    <submittedName>
        <fullName evidence="8">YitT family protein</fullName>
    </submittedName>
</protein>
<organism evidence="8 9">
    <name type="scientific">Candidatus Atopostipes pullistercoris</name>
    <dbReference type="NCBI Taxonomy" id="2838467"/>
    <lineage>
        <taxon>Bacteria</taxon>
        <taxon>Bacillati</taxon>
        <taxon>Bacillota</taxon>
        <taxon>Bacilli</taxon>
        <taxon>Lactobacillales</taxon>
        <taxon>Carnobacteriaceae</taxon>
        <taxon>Atopostipes</taxon>
    </lineage>
</organism>
<gene>
    <name evidence="8" type="ORF">H9808_09060</name>
</gene>
<evidence type="ECO:0000259" key="7">
    <source>
        <dbReference type="Pfam" id="PF10035"/>
    </source>
</evidence>
<evidence type="ECO:0000256" key="4">
    <source>
        <dbReference type="ARBA" id="ARBA00022989"/>
    </source>
</evidence>
<keyword evidence="2" id="KW-1003">Cell membrane</keyword>